<dbReference type="GO" id="GO:0005634">
    <property type="term" value="C:nucleus"/>
    <property type="evidence" value="ECO:0007669"/>
    <property type="project" value="UniProtKB-SubCell"/>
</dbReference>
<dbReference type="PANTHER" id="PTHR46196">
    <property type="entry name" value="TRANSCRIPTION FACTOR BHLH155-LIKE ISOFORM X1-RELATED"/>
    <property type="match status" value="1"/>
</dbReference>
<dbReference type="AlphaFoldDB" id="A0A1Q3BLJ7"/>
<reference evidence="7" key="1">
    <citation type="submission" date="2016-04" db="EMBL/GenBank/DDBJ databases">
        <title>Cephalotus genome sequencing.</title>
        <authorList>
            <person name="Fukushima K."/>
            <person name="Hasebe M."/>
            <person name="Fang X."/>
        </authorList>
    </citation>
    <scope>NUCLEOTIDE SEQUENCE [LARGE SCALE GENOMIC DNA]</scope>
    <source>
        <strain evidence="7">cv. St1</strain>
    </source>
</reference>
<evidence type="ECO:0000256" key="1">
    <source>
        <dbReference type="ARBA" id="ARBA00004123"/>
    </source>
</evidence>
<dbReference type="InterPro" id="IPR025610">
    <property type="entry name" value="MYC/MYB_N"/>
</dbReference>
<keyword evidence="4" id="KW-0539">Nucleus</keyword>
<dbReference type="InterPro" id="IPR011598">
    <property type="entry name" value="bHLH_dom"/>
</dbReference>
<dbReference type="Pfam" id="PF23176">
    <property type="entry name" value="bHLH_LHW"/>
    <property type="match status" value="1"/>
</dbReference>
<evidence type="ECO:0000256" key="3">
    <source>
        <dbReference type="ARBA" id="ARBA00023163"/>
    </source>
</evidence>
<sequence>MSEADMGSVLKKTLKSLCCRNDWSYAVFWSFHHLNSMLLTLEDAYYEEQIDTIIDSMLLQVHRLGEGIVGQAAFTGKHCWMFSDAHGGILNSIGSIGGQDLFQDSSEFHYQFSYGIKTIAVISVESRGVLQFGATQKISESSEFLDQIKRLFQEMENIDGLIPLESAPSSLNSETDGLDGLFACLISSGNSYNRNVIPVNGGGANSLSHSSTFLSETHDEYMTSDFGDLPHLCNQMYPADTAPVLLSYEPNAYLQQVLLQSNIPVNNSAANTLSITRWNEDCILTSSEPHLPSEKNIQGESSSTSMYSTKELIDMGKTTQASSSNVLDKYPSALSILATEGELPERSTSLPSQPGDFMTDLSNYAMNSLSRWFASTQHSNTGTETTLNDNLSQSIGVASVLSGLGCDDVLLAANSVQSSISKALISDGQEKSLIVNSAENDLFDCLGLDFRCGQAGDSWEDLLLPVVNNSQSASCTGISECVSELDAGSTGGLRKGLFSELGLGELLEGASTSSCLTKCSLEDQSSTSKRIKTGNSSSNNQQVQLAGFSCSNRSMNWIQPESHMEKTNNLVSMKEVLSKSQVGLWIDDSYSINAGNAVEATLKKPEDPVRLTRKRARPGEGIRPRPKDRQQIKDRLEELRGIVPNSGKMTIDNLLDQTIKYMLFLESVTKHADKINQVDEPKLIDQEHGVVLNDKSTSGGFGAGGATWAFEVGDQTTVCPIIVEDLSQPGQMLIEMVCKDRGFALEIADIVHGLGLNILKGVVEVRGNNIWARFIVEAKRNITRLEIFWSLVHLLQESGTNGVDSMNQLPSNLVDGSIPQLNSYQNSVLPIAFSVAETLQ</sequence>
<dbReference type="PANTHER" id="PTHR46196:SF2">
    <property type="entry name" value="TRANSCRIPTION FACTOR BHLH157"/>
    <property type="match status" value="1"/>
</dbReference>
<name>A0A1Q3BLJ7_CEPFO</name>
<dbReference type="Proteomes" id="UP000187406">
    <property type="component" value="Unassembled WGS sequence"/>
</dbReference>
<dbReference type="InParanoid" id="A0A1Q3BLJ7"/>
<dbReference type="GO" id="GO:0003700">
    <property type="term" value="F:DNA-binding transcription factor activity"/>
    <property type="evidence" value="ECO:0007669"/>
    <property type="project" value="InterPro"/>
</dbReference>
<dbReference type="STRING" id="3775.A0A1Q3BLJ7"/>
<comment type="subcellular location">
    <subcellularLocation>
        <location evidence="1">Nucleus</location>
    </subcellularLocation>
</comment>
<dbReference type="EMBL" id="BDDD01000652">
    <property type="protein sequence ID" value="GAV68702.1"/>
    <property type="molecule type" value="Genomic_DNA"/>
</dbReference>
<dbReference type="SUPFAM" id="SSF47459">
    <property type="entry name" value="HLH, helix-loop-helix DNA-binding domain"/>
    <property type="match status" value="1"/>
</dbReference>
<evidence type="ECO:0000313" key="6">
    <source>
        <dbReference type="EMBL" id="GAV68702.1"/>
    </source>
</evidence>
<dbReference type="PROSITE" id="PS50888">
    <property type="entry name" value="BHLH"/>
    <property type="match status" value="1"/>
</dbReference>
<dbReference type="GO" id="GO:0046983">
    <property type="term" value="F:protein dimerization activity"/>
    <property type="evidence" value="ECO:0007669"/>
    <property type="project" value="InterPro"/>
</dbReference>
<keyword evidence="7" id="KW-1185">Reference proteome</keyword>
<proteinExistence type="predicted"/>
<dbReference type="OrthoDB" id="1883654at2759"/>
<organism evidence="6 7">
    <name type="scientific">Cephalotus follicularis</name>
    <name type="common">Albany pitcher plant</name>
    <dbReference type="NCBI Taxonomy" id="3775"/>
    <lineage>
        <taxon>Eukaryota</taxon>
        <taxon>Viridiplantae</taxon>
        <taxon>Streptophyta</taxon>
        <taxon>Embryophyta</taxon>
        <taxon>Tracheophyta</taxon>
        <taxon>Spermatophyta</taxon>
        <taxon>Magnoliopsida</taxon>
        <taxon>eudicotyledons</taxon>
        <taxon>Gunneridae</taxon>
        <taxon>Pentapetalae</taxon>
        <taxon>rosids</taxon>
        <taxon>fabids</taxon>
        <taxon>Oxalidales</taxon>
        <taxon>Cephalotaceae</taxon>
        <taxon>Cephalotus</taxon>
    </lineage>
</organism>
<evidence type="ECO:0000256" key="4">
    <source>
        <dbReference type="ARBA" id="ARBA00023242"/>
    </source>
</evidence>
<gene>
    <name evidence="6" type="ORF">CFOL_v3_12205</name>
</gene>
<evidence type="ECO:0000259" key="5">
    <source>
        <dbReference type="PROSITE" id="PS50888"/>
    </source>
</evidence>
<keyword evidence="3" id="KW-0804">Transcription</keyword>
<comment type="caution">
    <text evidence="6">The sequence shown here is derived from an EMBL/GenBank/DDBJ whole genome shotgun (WGS) entry which is preliminary data.</text>
</comment>
<keyword evidence="2" id="KW-0805">Transcription regulation</keyword>
<evidence type="ECO:0000256" key="2">
    <source>
        <dbReference type="ARBA" id="ARBA00023015"/>
    </source>
</evidence>
<protein>
    <submittedName>
        <fullName evidence="6">BHLH-MYC_N domain-containing protein</fullName>
    </submittedName>
</protein>
<feature type="domain" description="BHLH" evidence="5">
    <location>
        <begin position="616"/>
        <end position="665"/>
    </location>
</feature>
<accession>A0A1Q3BLJ7</accession>
<evidence type="ECO:0000313" key="7">
    <source>
        <dbReference type="Proteomes" id="UP000187406"/>
    </source>
</evidence>
<dbReference type="InterPro" id="IPR043561">
    <property type="entry name" value="LHW-like"/>
</dbReference>
<dbReference type="Pfam" id="PF14215">
    <property type="entry name" value="bHLH-MYC_N"/>
    <property type="match status" value="2"/>
</dbReference>
<dbReference type="InterPro" id="IPR036638">
    <property type="entry name" value="HLH_DNA-bd_sf"/>
</dbReference>